<keyword evidence="20" id="KW-1185">Reference proteome</keyword>
<keyword evidence="4" id="KW-0964">Secreted</keyword>
<dbReference type="GeneTree" id="ENSGT00940000159039"/>
<dbReference type="PANTHER" id="PTHR11633">
    <property type="entry name" value="PLATELET-DERIVED GROWTH FACTOR"/>
    <property type="match status" value="1"/>
</dbReference>
<dbReference type="GO" id="GO:0051897">
    <property type="term" value="P:positive regulation of phosphatidylinositol 3-kinase/protein kinase B signal transduction"/>
    <property type="evidence" value="ECO:0007669"/>
    <property type="project" value="Ensembl"/>
</dbReference>
<dbReference type="GO" id="GO:0035793">
    <property type="term" value="P:positive regulation of metanephric mesenchymal cell migration by platelet-derived growth factor receptor-beta signaling pathway"/>
    <property type="evidence" value="ECO:0007669"/>
    <property type="project" value="Ensembl"/>
</dbReference>
<dbReference type="GO" id="GO:0046982">
    <property type="term" value="F:protein heterodimerization activity"/>
    <property type="evidence" value="ECO:0007669"/>
    <property type="project" value="Ensembl"/>
</dbReference>
<accession>A0A452QTE7</accession>
<dbReference type="SUPFAM" id="SSF57501">
    <property type="entry name" value="Cystine-knot cytokines"/>
    <property type="match status" value="1"/>
</dbReference>
<dbReference type="Ensembl" id="ENSUAMT00000010001.1">
    <property type="protein sequence ID" value="ENSUAMP00000008883.1"/>
    <property type="gene ID" value="ENSUAMG00000007441.1"/>
</dbReference>
<evidence type="ECO:0000256" key="14">
    <source>
        <dbReference type="ARBA" id="ARBA00042479"/>
    </source>
</evidence>
<evidence type="ECO:0000259" key="18">
    <source>
        <dbReference type="PROSITE" id="PS50278"/>
    </source>
</evidence>
<dbReference type="GO" id="GO:0042803">
    <property type="term" value="F:protein homodimerization activity"/>
    <property type="evidence" value="ECO:0007669"/>
    <property type="project" value="Ensembl"/>
</dbReference>
<dbReference type="GO" id="GO:0008083">
    <property type="term" value="F:growth factor activity"/>
    <property type="evidence" value="ECO:0007669"/>
    <property type="project" value="UniProtKB-KW"/>
</dbReference>
<dbReference type="GO" id="GO:0051781">
    <property type="term" value="P:positive regulation of cell division"/>
    <property type="evidence" value="ECO:0007669"/>
    <property type="project" value="UniProtKB-KW"/>
</dbReference>
<dbReference type="FunFam" id="2.10.90.10:FF:000017">
    <property type="entry name" value="Platelet derived growth factor subunit A"/>
    <property type="match status" value="1"/>
</dbReference>
<evidence type="ECO:0000256" key="2">
    <source>
        <dbReference type="ARBA" id="ARBA00006686"/>
    </source>
</evidence>
<evidence type="ECO:0000256" key="8">
    <source>
        <dbReference type="ARBA" id="ARBA00023180"/>
    </source>
</evidence>
<dbReference type="GO" id="GO:1990265">
    <property type="term" value="C:platelet-derived growth factor complex"/>
    <property type="evidence" value="ECO:0007669"/>
    <property type="project" value="Ensembl"/>
</dbReference>
<evidence type="ECO:0000256" key="3">
    <source>
        <dbReference type="ARBA" id="ARBA00022473"/>
    </source>
</evidence>
<comment type="similarity">
    <text evidence="2 15">Belongs to the PDGF/VEGF growth factor family.</text>
</comment>
<dbReference type="GO" id="GO:0010512">
    <property type="term" value="P:negative regulation of phosphatidylinositol biosynthetic process"/>
    <property type="evidence" value="ECO:0007669"/>
    <property type="project" value="Ensembl"/>
</dbReference>
<dbReference type="PROSITE" id="PS00249">
    <property type="entry name" value="PDGF_1"/>
    <property type="match status" value="1"/>
</dbReference>
<evidence type="ECO:0000256" key="12">
    <source>
        <dbReference type="ARBA" id="ARBA00040278"/>
    </source>
</evidence>
<keyword evidence="3" id="KW-0217">Developmental protein</keyword>
<reference evidence="19" key="2">
    <citation type="submission" date="2025-08" db="UniProtKB">
        <authorList>
            <consortium name="Ensembl"/>
        </authorList>
    </citation>
    <scope>IDENTIFICATION</scope>
</reference>
<gene>
    <name evidence="19" type="primary">PDGFA</name>
</gene>
<comment type="subunit">
    <text evidence="11">Homodimer; antiparallel disulfide-linked dimer. Heterodimer with PDGFB; antiparallel disulfide-linked dimer. The PDGFA homodimer interacts with PDGFRA homodimers, and with heterodimers formed by PDGFRA and PDGFRB. The heterodimer composed of PDGFA and PDGFB interacts with PDGFRA homodimers, and with heterodimers formed by PDGFRA and PDGFRB. Interacts with CSPG4.</text>
</comment>
<feature type="region of interest" description="Disordered" evidence="16">
    <location>
        <begin position="213"/>
        <end position="248"/>
    </location>
</feature>
<dbReference type="InterPro" id="IPR000072">
    <property type="entry name" value="PDGF/VEGF_dom"/>
</dbReference>
<evidence type="ECO:0000256" key="4">
    <source>
        <dbReference type="ARBA" id="ARBA00022525"/>
    </source>
</evidence>
<keyword evidence="9" id="KW-0497">Mitogen</keyword>
<dbReference type="GO" id="GO:0048407">
    <property type="term" value="F:platelet-derived growth factor binding"/>
    <property type="evidence" value="ECO:0007669"/>
    <property type="project" value="Ensembl"/>
</dbReference>
<organism evidence="19 20">
    <name type="scientific">Ursus americanus</name>
    <name type="common">American black bear</name>
    <name type="synonym">Euarctos americanus</name>
    <dbReference type="NCBI Taxonomy" id="9643"/>
    <lineage>
        <taxon>Eukaryota</taxon>
        <taxon>Metazoa</taxon>
        <taxon>Chordata</taxon>
        <taxon>Craniata</taxon>
        <taxon>Vertebrata</taxon>
        <taxon>Euteleostomi</taxon>
        <taxon>Mammalia</taxon>
        <taxon>Eutheria</taxon>
        <taxon>Laurasiatheria</taxon>
        <taxon>Carnivora</taxon>
        <taxon>Caniformia</taxon>
        <taxon>Ursidae</taxon>
        <taxon>Ursus</taxon>
    </lineage>
</organism>
<dbReference type="InterPro" id="IPR029034">
    <property type="entry name" value="Cystine-knot_cytokine"/>
</dbReference>
<dbReference type="GO" id="GO:0005615">
    <property type="term" value="C:extracellular space"/>
    <property type="evidence" value="ECO:0007669"/>
    <property type="project" value="Ensembl"/>
</dbReference>
<dbReference type="Pfam" id="PF00341">
    <property type="entry name" value="PDGF"/>
    <property type="match status" value="1"/>
</dbReference>
<feature type="chain" id="PRO_5019210991" description="Platelet-derived growth factor subunit A" evidence="17">
    <location>
        <begin position="21"/>
        <end position="248"/>
    </location>
</feature>
<dbReference type="GO" id="GO:0014910">
    <property type="term" value="P:regulation of smooth muscle cell migration"/>
    <property type="evidence" value="ECO:0007669"/>
    <property type="project" value="Ensembl"/>
</dbReference>
<evidence type="ECO:0000256" key="7">
    <source>
        <dbReference type="ARBA" id="ARBA00023157"/>
    </source>
</evidence>
<dbReference type="InterPro" id="IPR023581">
    <property type="entry name" value="PD_growth_factor_CS"/>
</dbReference>
<evidence type="ECO:0000256" key="11">
    <source>
        <dbReference type="ARBA" id="ARBA00038807"/>
    </source>
</evidence>
<keyword evidence="8" id="KW-0325">Glycoprotein</keyword>
<dbReference type="Proteomes" id="UP000291022">
    <property type="component" value="Unassembled WGS sequence"/>
</dbReference>
<evidence type="ECO:0000256" key="17">
    <source>
        <dbReference type="SAM" id="SignalP"/>
    </source>
</evidence>
<dbReference type="GO" id="GO:0050919">
    <property type="term" value="P:negative chemotaxis"/>
    <property type="evidence" value="ECO:0007669"/>
    <property type="project" value="Ensembl"/>
</dbReference>
<dbReference type="GO" id="GO:0005518">
    <property type="term" value="F:collagen binding"/>
    <property type="evidence" value="ECO:0007669"/>
    <property type="project" value="Ensembl"/>
</dbReference>
<proteinExistence type="inferred from homology"/>
<feature type="signal peptide" evidence="17">
    <location>
        <begin position="1"/>
        <end position="20"/>
    </location>
</feature>
<dbReference type="STRING" id="9643.ENSUAMP00000008883"/>
<keyword evidence="5 17" id="KW-0732">Signal</keyword>
<evidence type="ECO:0000256" key="9">
    <source>
        <dbReference type="ARBA" id="ARBA00023246"/>
    </source>
</evidence>
<evidence type="ECO:0000256" key="13">
    <source>
        <dbReference type="ARBA" id="ARBA00041285"/>
    </source>
</evidence>
<dbReference type="GO" id="GO:0005161">
    <property type="term" value="F:platelet-derived growth factor receptor binding"/>
    <property type="evidence" value="ECO:0007669"/>
    <property type="project" value="Ensembl"/>
</dbReference>
<dbReference type="Gene3D" id="2.10.90.10">
    <property type="entry name" value="Cystine-knot cytokines"/>
    <property type="match status" value="1"/>
</dbReference>
<dbReference type="GO" id="GO:0009986">
    <property type="term" value="C:cell surface"/>
    <property type="evidence" value="ECO:0007669"/>
    <property type="project" value="Ensembl"/>
</dbReference>
<evidence type="ECO:0000256" key="1">
    <source>
        <dbReference type="ARBA" id="ARBA00004613"/>
    </source>
</evidence>
<dbReference type="PROSITE" id="PS50278">
    <property type="entry name" value="PDGF_2"/>
    <property type="match status" value="1"/>
</dbReference>
<dbReference type="GO" id="GO:1990270">
    <property type="term" value="C:platelet-derived growth factor receptor-ligand complex"/>
    <property type="evidence" value="ECO:0007669"/>
    <property type="project" value="Ensembl"/>
</dbReference>
<dbReference type="AlphaFoldDB" id="A0A452QTE7"/>
<dbReference type="CDD" id="cd00135">
    <property type="entry name" value="PDGF"/>
    <property type="match status" value="1"/>
</dbReference>
<evidence type="ECO:0000313" key="19">
    <source>
        <dbReference type="Ensembl" id="ENSUAMP00000008883.1"/>
    </source>
</evidence>
<comment type="subcellular location">
    <subcellularLocation>
        <location evidence="1">Secreted</location>
    </subcellularLocation>
</comment>
<evidence type="ECO:0000256" key="16">
    <source>
        <dbReference type="SAM" id="MobiDB-lite"/>
    </source>
</evidence>
<dbReference type="GO" id="GO:0070374">
    <property type="term" value="P:positive regulation of ERK1 and ERK2 cascade"/>
    <property type="evidence" value="ECO:0007669"/>
    <property type="project" value="Ensembl"/>
</dbReference>
<name>A0A452QTE7_URSAM</name>
<keyword evidence="7" id="KW-1015">Disulfide bond</keyword>
<evidence type="ECO:0000256" key="10">
    <source>
        <dbReference type="ARBA" id="ARBA00037459"/>
    </source>
</evidence>
<dbReference type="PANTHER" id="PTHR11633:SF3">
    <property type="entry name" value="PLATELET-DERIVED GROWTH FACTOR SUBUNIT A"/>
    <property type="match status" value="1"/>
</dbReference>
<dbReference type="InterPro" id="IPR006782">
    <property type="entry name" value="PDGF_N"/>
</dbReference>
<reference evidence="19" key="3">
    <citation type="submission" date="2025-09" db="UniProtKB">
        <authorList>
            <consortium name="Ensembl"/>
        </authorList>
    </citation>
    <scope>IDENTIFICATION</scope>
</reference>
<evidence type="ECO:0000256" key="15">
    <source>
        <dbReference type="RuleBase" id="RU003818"/>
    </source>
</evidence>
<evidence type="ECO:0000256" key="6">
    <source>
        <dbReference type="ARBA" id="ARBA00023030"/>
    </source>
</evidence>
<feature type="domain" description="Platelet-derived growth factor (PDGF) family profile" evidence="18">
    <location>
        <begin position="83"/>
        <end position="184"/>
    </location>
</feature>
<protein>
    <recommendedName>
        <fullName evidence="12">Platelet-derived growth factor subunit A</fullName>
    </recommendedName>
    <alternativeName>
        <fullName evidence="14">Platelet-derived growth factor A chain</fullName>
    </alternativeName>
    <alternativeName>
        <fullName evidence="13">Platelet-derived growth factor alpha polypeptide</fullName>
    </alternativeName>
</protein>
<dbReference type="GO" id="GO:0009611">
    <property type="term" value="P:response to wounding"/>
    <property type="evidence" value="ECO:0007669"/>
    <property type="project" value="Ensembl"/>
</dbReference>
<dbReference type="GO" id="GO:0048146">
    <property type="term" value="P:positive regulation of fibroblast proliferation"/>
    <property type="evidence" value="ECO:0007669"/>
    <property type="project" value="Ensembl"/>
</dbReference>
<evidence type="ECO:0000313" key="20">
    <source>
        <dbReference type="Proteomes" id="UP000291022"/>
    </source>
</evidence>
<keyword evidence="6 15" id="KW-0339">Growth factor</keyword>
<dbReference type="GO" id="GO:0010544">
    <property type="term" value="P:negative regulation of platelet activation"/>
    <property type="evidence" value="ECO:0007669"/>
    <property type="project" value="Ensembl"/>
</dbReference>
<dbReference type="SMART" id="SM00141">
    <property type="entry name" value="PDGF"/>
    <property type="match status" value="1"/>
</dbReference>
<evidence type="ECO:0000256" key="5">
    <source>
        <dbReference type="ARBA" id="ARBA00022729"/>
    </source>
</evidence>
<dbReference type="Pfam" id="PF04692">
    <property type="entry name" value="PDGF_N"/>
    <property type="match status" value="1"/>
</dbReference>
<comment type="function">
    <text evidence="10">Growth factor that plays an essential role in the regulation of embryonic development, cell proliferation, cell migration, survival and chemotaxis. Potent mitogen for cells of mesenchymal origin. Required for normal lung alveolar septum formation during embryogenesis, normal development of the gastrointestinal tract, normal development of Leydig cells and spermatogenesis. Required for normal oligodendrocyte development and normal myelination in the spinal cord and cerebellum. Plays an important role in wound healing. Signaling is modulated by the formation of heterodimers with PDGFB.</text>
</comment>
<reference evidence="20" key="1">
    <citation type="submission" date="2016-06" db="EMBL/GenBank/DDBJ databases">
        <title>De novo assembly and RNA-Seq shows season-dependent expression and editing in black bear kidneys.</title>
        <authorList>
            <person name="Korstanje R."/>
            <person name="Srivastava A."/>
            <person name="Sarsani V.K."/>
            <person name="Sheehan S.M."/>
            <person name="Seger R.L."/>
            <person name="Barter M.E."/>
            <person name="Lindqvist C."/>
            <person name="Brody L.C."/>
            <person name="Mullikin J.C."/>
        </authorList>
    </citation>
    <scope>NUCLEOTIDE SEQUENCE [LARGE SCALE GENOMIC DNA]</scope>
</reference>
<sequence length="248" mass="27375">MRTWACLLLLGCGYLAHALAEEAEIPREVIERLARSHIYSIRDLQRLLEIDSVGAEDALEASLRAHGGHASKHAPEKRPMPIRRKRSIEEAIPAVCKTRTVIYEIPRSQVDPTSANFLIWPPCVEVKRCAGCCNTSSVKCQPSRVHHRSVKVAKVEYIRKKPKLKEVQVRLEEHLECTCTASGLNPDHREEETGKPRLGTSCCSPSPHFPARTPSRPGFHAAAGSATCWGGTSRARPGRGVGAREPRG</sequence>